<organism evidence="9 10">
    <name type="scientific">Paenibacillus lycopersici</name>
    <dbReference type="NCBI Taxonomy" id="2704462"/>
    <lineage>
        <taxon>Bacteria</taxon>
        <taxon>Bacillati</taxon>
        <taxon>Bacillota</taxon>
        <taxon>Bacilli</taxon>
        <taxon>Bacillales</taxon>
        <taxon>Paenibacillaceae</taxon>
        <taxon>Paenibacillus</taxon>
    </lineage>
</organism>
<evidence type="ECO:0000256" key="3">
    <source>
        <dbReference type="ARBA" id="ARBA00022448"/>
    </source>
</evidence>
<dbReference type="InterPro" id="IPR009057">
    <property type="entry name" value="Homeodomain-like_sf"/>
</dbReference>
<name>A0A6C0FU25_9BACL</name>
<dbReference type="GO" id="GO:1901678">
    <property type="term" value="P:iron coordination entity transport"/>
    <property type="evidence" value="ECO:0007669"/>
    <property type="project" value="UniProtKB-ARBA"/>
</dbReference>
<dbReference type="InterPro" id="IPR011051">
    <property type="entry name" value="RmlC_Cupin_sf"/>
</dbReference>
<dbReference type="EMBL" id="CP048209">
    <property type="protein sequence ID" value="QHT58824.1"/>
    <property type="molecule type" value="Genomic_DNA"/>
</dbReference>
<evidence type="ECO:0000256" key="1">
    <source>
        <dbReference type="ARBA" id="ARBA00004196"/>
    </source>
</evidence>
<dbReference type="GO" id="GO:0043565">
    <property type="term" value="F:sequence-specific DNA binding"/>
    <property type="evidence" value="ECO:0007669"/>
    <property type="project" value="InterPro"/>
</dbReference>
<gene>
    <name evidence="9" type="ORF">GXP70_01725</name>
</gene>
<evidence type="ECO:0000259" key="7">
    <source>
        <dbReference type="PROSITE" id="PS01124"/>
    </source>
</evidence>
<dbReference type="RefSeq" id="WP_162354894.1">
    <property type="nucleotide sequence ID" value="NZ_CP048209.1"/>
</dbReference>
<dbReference type="Proteomes" id="UP000476064">
    <property type="component" value="Chromosome"/>
</dbReference>
<dbReference type="PROSITE" id="PS01124">
    <property type="entry name" value="HTH_ARAC_FAMILY_2"/>
    <property type="match status" value="1"/>
</dbReference>
<feature type="domain" description="Fe/B12 periplasmic-binding" evidence="8">
    <location>
        <begin position="348"/>
        <end position="613"/>
    </location>
</feature>
<dbReference type="InterPro" id="IPR014710">
    <property type="entry name" value="RmlC-like_jellyroll"/>
</dbReference>
<dbReference type="PANTHER" id="PTHR30532">
    <property type="entry name" value="IRON III DICITRATE-BINDING PERIPLASMIC PROTEIN"/>
    <property type="match status" value="1"/>
</dbReference>
<feature type="domain" description="HTH araC/xylS-type" evidence="7">
    <location>
        <begin position="246"/>
        <end position="345"/>
    </location>
</feature>
<dbReference type="Gene3D" id="1.10.10.60">
    <property type="entry name" value="Homeodomain-like"/>
    <property type="match status" value="2"/>
</dbReference>
<dbReference type="KEGG" id="plyc:GXP70_01725"/>
<sequence length="613" mass="68236">MFLKKQIIRKRGGVYVYYRIVSAYRDENGRVKHRIEKHLGALTDAEADRIRAVLRAGEYPGPSPAAQQGAPAEGLSATALPAFAFLGMHRLVHAPGSPSEWNVTDADMILLVRGGRGELQLGWRAYALEAGAAFYWTAGTGMHVANPYDEPLLLDRISFASFAQADSMNAGAGYARIAGPYWTEGEIPAASPGRIGRLADELRSATEPGVHACEPLRVQLACCQLLASLFQPRPAAGEAPGSGWIGTAIRHVHDHYGLDVTRDRLAATIGVSPAHFSRAFRRETGLGFVDYLRRVRIWRAQELLQLAPRKQIGEIAGLCGFRSEPYFSRKFKQLTGHAPSAYRDSPKSYISLSGHITSNLLTLGIVPAAGALELWMRGHYEARGDLSGMRTIGEFEAFEPPAVRDSEGRTPDLILARPADKQELERLRRYGPVFRLPDTDDGWRESFFLLADAVNRRAEAEAWVRRFDARAAACREALAPLLARKETATILKIVSERLYVYGRTTSMSGFVLYDALGLRPPEAVMRELIDRKAPNKPIAPEELPRFAADRIFVFDYRTQWYPDGYAWMRSDAWLGLDAVRNGRVYMPDPKIFYGCDALSLEVQLEEAFRLLRS</sequence>
<dbReference type="GO" id="GO:0030288">
    <property type="term" value="C:outer membrane-bounded periplasmic space"/>
    <property type="evidence" value="ECO:0007669"/>
    <property type="project" value="TreeGrafter"/>
</dbReference>
<evidence type="ECO:0000256" key="6">
    <source>
        <dbReference type="ARBA" id="ARBA00023163"/>
    </source>
</evidence>
<evidence type="ECO:0000256" key="5">
    <source>
        <dbReference type="ARBA" id="ARBA00023015"/>
    </source>
</evidence>
<dbReference type="InterPro" id="IPR018060">
    <property type="entry name" value="HTH_AraC"/>
</dbReference>
<evidence type="ECO:0000256" key="4">
    <source>
        <dbReference type="ARBA" id="ARBA00022729"/>
    </source>
</evidence>
<dbReference type="SUPFAM" id="SSF51182">
    <property type="entry name" value="RmlC-like cupins"/>
    <property type="match status" value="1"/>
</dbReference>
<dbReference type="PANTHER" id="PTHR30532:SF26">
    <property type="entry name" value="IRON(3+)-HYDROXAMATE-BINDING PROTEIN FHUD"/>
    <property type="match status" value="1"/>
</dbReference>
<keyword evidence="3" id="KW-0813">Transport</keyword>
<evidence type="ECO:0000259" key="8">
    <source>
        <dbReference type="PROSITE" id="PS50983"/>
    </source>
</evidence>
<dbReference type="InterPro" id="IPR051313">
    <property type="entry name" value="Bact_iron-sidero_bind"/>
</dbReference>
<comment type="similarity">
    <text evidence="2">Belongs to the bacterial solute-binding protein 8 family.</text>
</comment>
<dbReference type="PROSITE" id="PS50983">
    <property type="entry name" value="FE_B12_PBP"/>
    <property type="match status" value="1"/>
</dbReference>
<accession>A0A6C0FU25</accession>
<reference evidence="9 10" key="1">
    <citation type="submission" date="2020-01" db="EMBL/GenBank/DDBJ databases">
        <title>Paenibacillus sp. nov., isolated from tomato rhizosphere.</title>
        <authorList>
            <person name="Weon H.-Y."/>
            <person name="Lee S.A."/>
        </authorList>
    </citation>
    <scope>NUCLEOTIDE SEQUENCE [LARGE SCALE GENOMIC DNA]</scope>
    <source>
        <strain evidence="9 10">12200R-189</strain>
    </source>
</reference>
<keyword evidence="10" id="KW-1185">Reference proteome</keyword>
<keyword evidence="5" id="KW-0805">Transcription regulation</keyword>
<dbReference type="Gene3D" id="3.40.50.1980">
    <property type="entry name" value="Nitrogenase molybdenum iron protein domain"/>
    <property type="match status" value="2"/>
</dbReference>
<dbReference type="Gene3D" id="2.60.120.10">
    <property type="entry name" value="Jelly Rolls"/>
    <property type="match status" value="1"/>
</dbReference>
<dbReference type="SUPFAM" id="SSF46689">
    <property type="entry name" value="Homeodomain-like"/>
    <property type="match status" value="2"/>
</dbReference>
<dbReference type="Pfam" id="PF12833">
    <property type="entry name" value="HTH_18"/>
    <property type="match status" value="1"/>
</dbReference>
<protein>
    <submittedName>
        <fullName evidence="9">Helix-turn-helix domain-containing protein</fullName>
    </submittedName>
</protein>
<dbReference type="InterPro" id="IPR002491">
    <property type="entry name" value="ABC_transptr_periplasmic_BD"/>
</dbReference>
<dbReference type="SMART" id="SM00342">
    <property type="entry name" value="HTH_ARAC"/>
    <property type="match status" value="1"/>
</dbReference>
<dbReference type="SUPFAM" id="SSF53807">
    <property type="entry name" value="Helical backbone' metal receptor"/>
    <property type="match status" value="1"/>
</dbReference>
<dbReference type="AlphaFoldDB" id="A0A6C0FU25"/>
<dbReference type="Pfam" id="PF01497">
    <property type="entry name" value="Peripla_BP_2"/>
    <property type="match status" value="1"/>
</dbReference>
<evidence type="ECO:0000256" key="2">
    <source>
        <dbReference type="ARBA" id="ARBA00008814"/>
    </source>
</evidence>
<comment type="subcellular location">
    <subcellularLocation>
        <location evidence="1">Cell envelope</location>
    </subcellularLocation>
</comment>
<evidence type="ECO:0000313" key="10">
    <source>
        <dbReference type="Proteomes" id="UP000476064"/>
    </source>
</evidence>
<proteinExistence type="inferred from homology"/>
<dbReference type="GO" id="GO:0003700">
    <property type="term" value="F:DNA-binding transcription factor activity"/>
    <property type="evidence" value="ECO:0007669"/>
    <property type="project" value="InterPro"/>
</dbReference>
<keyword evidence="4" id="KW-0732">Signal</keyword>
<keyword evidence="6" id="KW-0804">Transcription</keyword>
<evidence type="ECO:0000313" key="9">
    <source>
        <dbReference type="EMBL" id="QHT58824.1"/>
    </source>
</evidence>